<dbReference type="InterPro" id="IPR051908">
    <property type="entry name" value="Ribosomal_N-acetyltransferase"/>
</dbReference>
<dbReference type="PANTHER" id="PTHR43441">
    <property type="entry name" value="RIBOSOMAL-PROTEIN-SERINE ACETYLTRANSFERASE"/>
    <property type="match status" value="1"/>
</dbReference>
<dbReference type="AlphaFoldDB" id="A0A433RWM2"/>
<comment type="caution">
    <text evidence="1">The sequence shown here is derived from an EMBL/GenBank/DDBJ whole genome shotgun (WGS) entry which is preliminary data.</text>
</comment>
<keyword evidence="2" id="KW-1185">Reference proteome</keyword>
<organism evidence="1 2">
    <name type="scientific">Candidatus Kurthia intestinigallinarum</name>
    <dbReference type="NCBI Taxonomy" id="1562256"/>
    <lineage>
        <taxon>Bacteria</taxon>
        <taxon>Bacillati</taxon>
        <taxon>Bacillota</taxon>
        <taxon>Bacilli</taxon>
        <taxon>Bacillales</taxon>
        <taxon>Caryophanaceae</taxon>
        <taxon>Kurthia</taxon>
    </lineage>
</organism>
<dbReference type="PANTHER" id="PTHR43441:SF2">
    <property type="entry name" value="FAMILY ACETYLTRANSFERASE, PUTATIVE (AFU_ORTHOLOGUE AFUA_7G00850)-RELATED"/>
    <property type="match status" value="1"/>
</dbReference>
<name>A0A433RWM2_9BACL</name>
<reference evidence="1 2" key="1">
    <citation type="submission" date="2014-11" db="EMBL/GenBank/DDBJ databases">
        <title>Genome sequence and analysis of novel Kurthia sp.</title>
        <authorList>
            <person name="Lawson J.N."/>
            <person name="Gonzalez J.E."/>
            <person name="Rinauldi L."/>
            <person name="Xuan Z."/>
            <person name="Firman A."/>
            <person name="Shaddox L."/>
            <person name="Trudeau A."/>
            <person name="Shah S."/>
            <person name="Reiman D."/>
        </authorList>
    </citation>
    <scope>NUCLEOTIDE SEQUENCE [LARGE SCALE GENOMIC DNA]</scope>
    <source>
        <strain evidence="1 2">3B1D</strain>
    </source>
</reference>
<sequence>MHYEVQYTIVTILKEVHISALYQAYENGVIEVGNVNFSDALKRTTISTEAHQLLASYVFDELCYCRYEWKCDVLNAPSIKMAKRLG</sequence>
<evidence type="ECO:0000313" key="1">
    <source>
        <dbReference type="EMBL" id="RUS57696.1"/>
    </source>
</evidence>
<evidence type="ECO:0000313" key="2">
    <source>
        <dbReference type="Proteomes" id="UP000288623"/>
    </source>
</evidence>
<dbReference type="GO" id="GO:1990189">
    <property type="term" value="F:protein N-terminal-serine acetyltransferase activity"/>
    <property type="evidence" value="ECO:0007669"/>
    <property type="project" value="TreeGrafter"/>
</dbReference>
<evidence type="ECO:0008006" key="3">
    <source>
        <dbReference type="Google" id="ProtNLM"/>
    </source>
</evidence>
<proteinExistence type="predicted"/>
<accession>A0A433RWM2</accession>
<protein>
    <recommendedName>
        <fullName evidence="3">N-acetyltransferase domain-containing protein</fullName>
    </recommendedName>
</protein>
<dbReference type="EMBL" id="JTFC01000015">
    <property type="protein sequence ID" value="RUS57696.1"/>
    <property type="molecule type" value="Genomic_DNA"/>
</dbReference>
<dbReference type="SUPFAM" id="SSF55729">
    <property type="entry name" value="Acyl-CoA N-acyltransferases (Nat)"/>
    <property type="match status" value="1"/>
</dbReference>
<dbReference type="Gene3D" id="3.40.630.30">
    <property type="match status" value="1"/>
</dbReference>
<gene>
    <name evidence="1" type="ORF">QI30_04740</name>
</gene>
<dbReference type="Proteomes" id="UP000288623">
    <property type="component" value="Unassembled WGS sequence"/>
</dbReference>
<dbReference type="InterPro" id="IPR016181">
    <property type="entry name" value="Acyl_CoA_acyltransferase"/>
</dbReference>
<dbReference type="GO" id="GO:0008999">
    <property type="term" value="F:protein-N-terminal-alanine acetyltransferase activity"/>
    <property type="evidence" value="ECO:0007669"/>
    <property type="project" value="TreeGrafter"/>
</dbReference>
<dbReference type="RefSeq" id="WP_199754638.1">
    <property type="nucleotide sequence ID" value="NZ_JTFC01000015.1"/>
</dbReference>